<dbReference type="InterPro" id="IPR050739">
    <property type="entry name" value="MFP"/>
</dbReference>
<evidence type="ECO:0000313" key="14">
    <source>
        <dbReference type="Proteomes" id="UP000250744"/>
    </source>
</evidence>
<dbReference type="Gene3D" id="2.40.50.100">
    <property type="match status" value="1"/>
</dbReference>
<feature type="domain" description="AprE-like long alpha-helical hairpin" evidence="11">
    <location>
        <begin position="143"/>
        <end position="323"/>
    </location>
</feature>
<protein>
    <recommendedName>
        <fullName evidence="9">Membrane fusion protein (MFP) family protein</fullName>
    </recommendedName>
</protein>
<evidence type="ECO:0000256" key="8">
    <source>
        <dbReference type="ARBA" id="ARBA00023136"/>
    </source>
</evidence>
<sequence length="475" mass="52856">MTETKTYKTTEQKGFEKLGTLSTSVGDKGITVIEKLFGRLLNQSDNTDWSADAQWAHIQQEPVRGRRLLYVMACILILLIIWSAFAPLDEVARGDGKVIPSQQLQIIQSLDGGIVEGILVREGEIVEPGQTLIKIDPTRFISSFRESRAQFLALSAEVARLRALTDGVEPDFSAELELEAPEIVALERRLYFSNLEELSEQSGIFEQQLAQRQQDLREARAARDQYARSLSLSSRELDVTRPLLSSGAVSDVDIIRLEREVSNARGELNRAEAAISRASSAIEEARNKIREAQLNTSNKWRAQLSESRARLEALTEAETGLADKVTQTDIRSPVRGTVQRLFVNTVGGVVTPGRDIVEIIPLDDALIIEARIQPKDIAFIRPGQQAMIKFTAYDFAIFGGLIAEVQHISADTITDEKDNTYYLVRLQTHTSGFADDLLIIPGMTTQVDIMTGKKTVLEYLLKPVLRATSQAMTER</sequence>
<organism evidence="13 14">
    <name type="scientific">Nitrincola tibetensis</name>
    <dbReference type="NCBI Taxonomy" id="2219697"/>
    <lineage>
        <taxon>Bacteria</taxon>
        <taxon>Pseudomonadati</taxon>
        <taxon>Pseudomonadota</taxon>
        <taxon>Gammaproteobacteria</taxon>
        <taxon>Oceanospirillales</taxon>
        <taxon>Oceanospirillaceae</taxon>
        <taxon>Nitrincola</taxon>
    </lineage>
</organism>
<evidence type="ECO:0000259" key="11">
    <source>
        <dbReference type="Pfam" id="PF25994"/>
    </source>
</evidence>
<evidence type="ECO:0000259" key="12">
    <source>
        <dbReference type="Pfam" id="PF26002"/>
    </source>
</evidence>
<dbReference type="GO" id="GO:0005886">
    <property type="term" value="C:plasma membrane"/>
    <property type="evidence" value="ECO:0007669"/>
    <property type="project" value="UniProtKB-SubCell"/>
</dbReference>
<feature type="transmembrane region" description="Helical" evidence="9">
    <location>
        <begin position="68"/>
        <end position="88"/>
    </location>
</feature>
<evidence type="ECO:0000256" key="10">
    <source>
        <dbReference type="SAM" id="Coils"/>
    </source>
</evidence>
<dbReference type="Proteomes" id="UP000250744">
    <property type="component" value="Unassembled WGS sequence"/>
</dbReference>
<dbReference type="PRINTS" id="PR01490">
    <property type="entry name" value="RTXTOXIND"/>
</dbReference>
<keyword evidence="8 9" id="KW-0472">Membrane</keyword>
<keyword evidence="10" id="KW-0175">Coiled coil</keyword>
<dbReference type="Pfam" id="PF25994">
    <property type="entry name" value="HH_AprE"/>
    <property type="match status" value="1"/>
</dbReference>
<dbReference type="Gene3D" id="1.10.287.470">
    <property type="entry name" value="Helix hairpin bin"/>
    <property type="match status" value="1"/>
</dbReference>
<evidence type="ECO:0000256" key="4">
    <source>
        <dbReference type="ARBA" id="ARBA00022475"/>
    </source>
</evidence>
<feature type="domain" description="AprE-like beta-barrel" evidence="12">
    <location>
        <begin position="366"/>
        <end position="452"/>
    </location>
</feature>
<proteinExistence type="inferred from homology"/>
<keyword evidence="14" id="KW-1185">Reference proteome</keyword>
<evidence type="ECO:0000256" key="6">
    <source>
        <dbReference type="ARBA" id="ARBA00022692"/>
    </source>
</evidence>
<dbReference type="PROSITE" id="PS00543">
    <property type="entry name" value="HLYD_FAMILY"/>
    <property type="match status" value="1"/>
</dbReference>
<dbReference type="NCBIfam" id="TIGR01843">
    <property type="entry name" value="type_I_hlyD"/>
    <property type="match status" value="1"/>
</dbReference>
<evidence type="ECO:0000256" key="5">
    <source>
        <dbReference type="ARBA" id="ARBA00022519"/>
    </source>
</evidence>
<gene>
    <name evidence="13" type="ORF">DN062_06420</name>
</gene>
<evidence type="ECO:0000313" key="13">
    <source>
        <dbReference type="EMBL" id="RAU18408.1"/>
    </source>
</evidence>
<feature type="coiled-coil region" evidence="10">
    <location>
        <begin position="254"/>
        <end position="317"/>
    </location>
</feature>
<dbReference type="RefSeq" id="WP_112158516.1">
    <property type="nucleotide sequence ID" value="NZ_QKRX01000004.1"/>
</dbReference>
<dbReference type="GO" id="GO:0009306">
    <property type="term" value="P:protein secretion"/>
    <property type="evidence" value="ECO:0007669"/>
    <property type="project" value="InterPro"/>
</dbReference>
<reference evidence="13 14" key="1">
    <citation type="submission" date="2018-06" db="EMBL/GenBank/DDBJ databases">
        <title>Nitrincola tibetense sp. nov., isolated from Lake XuguoCo on Tibetan Plateau.</title>
        <authorList>
            <person name="Xing P."/>
        </authorList>
    </citation>
    <scope>NUCLEOTIDE SEQUENCE [LARGE SCALE GENOMIC DNA]</scope>
    <source>
        <strain evidence="14">xg18</strain>
    </source>
</reference>
<keyword evidence="7 9" id="KW-1133">Transmembrane helix</keyword>
<dbReference type="InterPro" id="IPR058982">
    <property type="entry name" value="Beta-barrel_AprE"/>
</dbReference>
<keyword evidence="5 9" id="KW-0997">Cell inner membrane</keyword>
<dbReference type="InterPro" id="IPR006144">
    <property type="entry name" value="Secretion_HlyD_CS"/>
</dbReference>
<dbReference type="Pfam" id="PF26002">
    <property type="entry name" value="Beta-barrel_AprE"/>
    <property type="match status" value="1"/>
</dbReference>
<evidence type="ECO:0000256" key="3">
    <source>
        <dbReference type="ARBA" id="ARBA00022448"/>
    </source>
</evidence>
<accession>A0A364NMS8</accession>
<dbReference type="AlphaFoldDB" id="A0A364NMS8"/>
<keyword evidence="4 9" id="KW-1003">Cell membrane</keyword>
<dbReference type="PANTHER" id="PTHR30386:SF26">
    <property type="entry name" value="TRANSPORT PROTEIN COMB"/>
    <property type="match status" value="1"/>
</dbReference>
<dbReference type="OrthoDB" id="9775513at2"/>
<evidence type="ECO:0000256" key="9">
    <source>
        <dbReference type="RuleBase" id="RU365093"/>
    </source>
</evidence>
<dbReference type="PANTHER" id="PTHR30386">
    <property type="entry name" value="MEMBRANE FUSION SUBUNIT OF EMRAB-TOLC MULTIDRUG EFFLUX PUMP"/>
    <property type="match status" value="1"/>
</dbReference>
<evidence type="ECO:0000256" key="7">
    <source>
        <dbReference type="ARBA" id="ARBA00022989"/>
    </source>
</evidence>
<dbReference type="InterPro" id="IPR058781">
    <property type="entry name" value="HH_AprE-like"/>
</dbReference>
<comment type="caution">
    <text evidence="13">The sequence shown here is derived from an EMBL/GenBank/DDBJ whole genome shotgun (WGS) entry which is preliminary data.</text>
</comment>
<name>A0A364NMS8_9GAMM</name>
<keyword evidence="6 9" id="KW-0812">Transmembrane</keyword>
<comment type="similarity">
    <text evidence="2 9">Belongs to the membrane fusion protein (MFP) (TC 8.A.1) family.</text>
</comment>
<dbReference type="SUPFAM" id="SSF111369">
    <property type="entry name" value="HlyD-like secretion proteins"/>
    <property type="match status" value="1"/>
</dbReference>
<evidence type="ECO:0000256" key="2">
    <source>
        <dbReference type="ARBA" id="ARBA00009477"/>
    </source>
</evidence>
<evidence type="ECO:0000256" key="1">
    <source>
        <dbReference type="ARBA" id="ARBA00004377"/>
    </source>
</evidence>
<comment type="subcellular location">
    <subcellularLocation>
        <location evidence="1 9">Cell inner membrane</location>
        <topology evidence="1 9">Single-pass membrane protein</topology>
    </subcellularLocation>
</comment>
<dbReference type="EMBL" id="QKRX01000004">
    <property type="protein sequence ID" value="RAU18408.1"/>
    <property type="molecule type" value="Genomic_DNA"/>
</dbReference>
<dbReference type="InterPro" id="IPR010129">
    <property type="entry name" value="T1SS_HlyD"/>
</dbReference>
<dbReference type="Gene3D" id="2.40.30.170">
    <property type="match status" value="1"/>
</dbReference>
<keyword evidence="3 9" id="KW-0813">Transport</keyword>